<comment type="caution">
    <text evidence="1">The sequence shown here is derived from an EMBL/GenBank/DDBJ whole genome shotgun (WGS) entry which is preliminary data.</text>
</comment>
<keyword evidence="2" id="KW-1185">Reference proteome</keyword>
<dbReference type="InterPro" id="IPR027790">
    <property type="entry name" value="AdoMet_synthase_2_family"/>
</dbReference>
<organism evidence="1 2">
    <name type="scientific">Phenylobacterium soli</name>
    <dbReference type="NCBI Taxonomy" id="2170551"/>
    <lineage>
        <taxon>Bacteria</taxon>
        <taxon>Pseudomonadati</taxon>
        <taxon>Pseudomonadota</taxon>
        <taxon>Alphaproteobacteria</taxon>
        <taxon>Caulobacterales</taxon>
        <taxon>Caulobacteraceae</taxon>
        <taxon>Phenylobacterium</taxon>
    </lineage>
</organism>
<reference evidence="2" key="1">
    <citation type="submission" date="2018-05" db="EMBL/GenBank/DDBJ databases">
        <authorList>
            <person name="Li X."/>
        </authorList>
    </citation>
    <scope>NUCLEOTIDE SEQUENCE [LARGE SCALE GENOMIC DNA]</scope>
    <source>
        <strain evidence="2">LX32</strain>
    </source>
</reference>
<dbReference type="NCBIfam" id="NF003366">
    <property type="entry name" value="PRK04439.1-5"/>
    <property type="match status" value="1"/>
</dbReference>
<sequence length="397" mass="41691">MRDFVLTPLASSASVVEVVERKGAGHPDTICDALAEQLSRDLCRAYRERFGTILHHNVDKALLSAGRSAPAFGGGRVERPLEIYLAGRATTTAGGKDVPVADIAIEGARRWLGEHLHALDVDRHARIHPVIHPGSADLQGLFNRGAADVPRANDTSIGVGYAPLSPLEQLVLAVDAAIAARAHANGRPAWGEDTKVMGVRIGAHVRLTISCALIGRHLADLDAYLAETAAIERLAVETAGAFPFESCEVTVNAGDRPEAGEVYLTVTGTSAEAGDDGQVGRGNRINGLITPGRPMSLEAAAGKNPVSHVGKIYNVAARDIARRIVETIPGAARAECLLVSQIGAPITEPAVVEVRIDHPARDIRVEVHDAARAIAAETLGGLGARVEAFVSGEVGLY</sequence>
<dbReference type="OrthoDB" id="9770738at2"/>
<proteinExistence type="predicted"/>
<dbReference type="Pfam" id="PF01941">
    <property type="entry name" value="AdoMet_Synthase"/>
    <property type="match status" value="1"/>
</dbReference>
<dbReference type="Proteomes" id="UP000249254">
    <property type="component" value="Unassembled WGS sequence"/>
</dbReference>
<dbReference type="RefSeq" id="WP_111527853.1">
    <property type="nucleotide sequence ID" value="NZ_JBHRSG010000002.1"/>
</dbReference>
<gene>
    <name evidence="1" type="ORF">DJ017_05990</name>
</gene>
<dbReference type="Gene3D" id="3.30.300.280">
    <property type="entry name" value="S-adenosylmethionine synthetase, C-terminal domain"/>
    <property type="match status" value="2"/>
</dbReference>
<evidence type="ECO:0000313" key="1">
    <source>
        <dbReference type="EMBL" id="RAK54102.1"/>
    </source>
</evidence>
<dbReference type="EMBL" id="QFYQ01000001">
    <property type="protein sequence ID" value="RAK54102.1"/>
    <property type="molecule type" value="Genomic_DNA"/>
</dbReference>
<accession>A0A328AH40</accession>
<dbReference type="PANTHER" id="PTHR36697">
    <property type="entry name" value="S-ADENOSYLMETHIONINE SYNTHASE"/>
    <property type="match status" value="1"/>
</dbReference>
<dbReference type="AlphaFoldDB" id="A0A328AH40"/>
<dbReference type="InterPro" id="IPR042544">
    <property type="entry name" value="AdoMet_synthase_3"/>
</dbReference>
<dbReference type="Gene3D" id="3.30.300.10">
    <property type="match status" value="1"/>
</dbReference>
<protein>
    <submittedName>
        <fullName evidence="1">S-adenosylmethionine synthase</fullName>
    </submittedName>
</protein>
<evidence type="ECO:0000313" key="2">
    <source>
        <dbReference type="Proteomes" id="UP000249254"/>
    </source>
</evidence>
<dbReference type="PANTHER" id="PTHR36697:SF1">
    <property type="entry name" value="S-ADENOSYLMETHIONINE SYNTHASE"/>
    <property type="match status" value="1"/>
</dbReference>
<name>A0A328AH40_9CAUL</name>